<evidence type="ECO:0000256" key="3">
    <source>
        <dbReference type="PROSITE-ProRule" id="PRU00023"/>
    </source>
</evidence>
<dbReference type="InterPro" id="IPR002110">
    <property type="entry name" value="Ankyrin_rpt"/>
</dbReference>
<dbReference type="SUPFAM" id="SSF48403">
    <property type="entry name" value="Ankyrin repeat"/>
    <property type="match status" value="1"/>
</dbReference>
<feature type="repeat" description="ANK" evidence="3">
    <location>
        <begin position="230"/>
        <end position="252"/>
    </location>
</feature>
<evidence type="ECO:0000256" key="2">
    <source>
        <dbReference type="ARBA" id="ARBA00023043"/>
    </source>
</evidence>
<keyword evidence="6" id="KW-1185">Reference proteome</keyword>
<dbReference type="OMA" id="WRVEMGE"/>
<dbReference type="PROSITE" id="PS50088">
    <property type="entry name" value="ANK_REPEAT"/>
    <property type="match status" value="1"/>
</dbReference>
<dbReference type="HOGENOM" id="CLU_898610_0_0_1"/>
<feature type="non-terminal residue" evidence="5">
    <location>
        <position position="1"/>
    </location>
</feature>
<dbReference type="PANTHER" id="PTHR24198">
    <property type="entry name" value="ANKYRIN REPEAT AND PROTEIN KINASE DOMAIN-CONTAINING PROTEIN"/>
    <property type="match status" value="1"/>
</dbReference>
<keyword evidence="1" id="KW-0677">Repeat</keyword>
<dbReference type="Proteomes" id="UP000001449">
    <property type="component" value="Chromosome 5"/>
</dbReference>
<dbReference type="Gene3D" id="1.25.40.20">
    <property type="entry name" value="Ankyrin repeat-containing domain"/>
    <property type="match status" value="2"/>
</dbReference>
<name>B8C1U3_THAPS</name>
<sequence length="310" mass="34046">MCNKWRSRYGSTTTSINNLPITSEQIVAFDKLFQRGLLSAARDDSAHVFTGDVKEGNKGTKANHSTSQPSLMQTANVTSAQLVRYLIQHGGNPYEEDVRGASLFHWSAGCGNLDGLRALVQSSAPKQFGIGGHPAVCAYLSSLCTQQSQILSERKLINAQTKDKNTILMWAAWSRSLDVVKLLVRNRATTTCCNRNGCTVAHWAASGGSLEVCKYLHQMAKVDFDVENYAGNTPLSHAVAYGRVDVVRWLIEELNVDDDGGNAEGLAFDFVTWADSGIGMIGDDEDIQRRKVHDLFKDWRVEMGEESAAI</sequence>
<dbReference type="InParanoid" id="B8C1U3"/>
<dbReference type="AlphaFoldDB" id="B8C1U3"/>
<feature type="region of interest" description="Disordered" evidence="4">
    <location>
        <begin position="51"/>
        <end position="70"/>
    </location>
</feature>
<dbReference type="GeneID" id="7448475"/>
<evidence type="ECO:0000313" key="5">
    <source>
        <dbReference type="EMBL" id="EED92279.1"/>
    </source>
</evidence>
<dbReference type="InterPro" id="IPR036770">
    <property type="entry name" value="Ankyrin_rpt-contain_sf"/>
</dbReference>
<dbReference type="PROSITE" id="PS50297">
    <property type="entry name" value="ANK_REP_REGION"/>
    <property type="match status" value="1"/>
</dbReference>
<feature type="compositionally biased region" description="Polar residues" evidence="4">
    <location>
        <begin position="60"/>
        <end position="70"/>
    </location>
</feature>
<dbReference type="Pfam" id="PF12796">
    <property type="entry name" value="Ank_2"/>
    <property type="match status" value="1"/>
</dbReference>
<reference evidence="5 6" key="1">
    <citation type="journal article" date="2004" name="Science">
        <title>The genome of the diatom Thalassiosira pseudonana: ecology, evolution, and metabolism.</title>
        <authorList>
            <person name="Armbrust E.V."/>
            <person name="Berges J.A."/>
            <person name="Bowler C."/>
            <person name="Green B.R."/>
            <person name="Martinez D."/>
            <person name="Putnam N.H."/>
            <person name="Zhou S."/>
            <person name="Allen A.E."/>
            <person name="Apt K.E."/>
            <person name="Bechner M."/>
            <person name="Brzezinski M.A."/>
            <person name="Chaal B.K."/>
            <person name="Chiovitti A."/>
            <person name="Davis A.K."/>
            <person name="Demarest M.S."/>
            <person name="Detter J.C."/>
            <person name="Glavina T."/>
            <person name="Goodstein D."/>
            <person name="Hadi M.Z."/>
            <person name="Hellsten U."/>
            <person name="Hildebrand M."/>
            <person name="Jenkins B.D."/>
            <person name="Jurka J."/>
            <person name="Kapitonov V.V."/>
            <person name="Kroger N."/>
            <person name="Lau W.W."/>
            <person name="Lane T.W."/>
            <person name="Larimer F.W."/>
            <person name="Lippmeier J.C."/>
            <person name="Lucas S."/>
            <person name="Medina M."/>
            <person name="Montsant A."/>
            <person name="Obornik M."/>
            <person name="Parker M.S."/>
            <person name="Palenik B."/>
            <person name="Pazour G.J."/>
            <person name="Richardson P.M."/>
            <person name="Rynearson T.A."/>
            <person name="Saito M.A."/>
            <person name="Schwartz D.C."/>
            <person name="Thamatrakoln K."/>
            <person name="Valentin K."/>
            <person name="Vardi A."/>
            <person name="Wilkerson F.P."/>
            <person name="Rokhsar D.S."/>
        </authorList>
    </citation>
    <scope>NUCLEOTIDE SEQUENCE [LARGE SCALE GENOMIC DNA]</scope>
    <source>
        <strain evidence="5 6">CCMP1335</strain>
    </source>
</reference>
<protein>
    <submittedName>
        <fullName evidence="5">Inversion protein</fullName>
    </submittedName>
</protein>
<dbReference type="PANTHER" id="PTHR24198:SF165">
    <property type="entry name" value="ANKYRIN REPEAT-CONTAINING PROTEIN-RELATED"/>
    <property type="match status" value="1"/>
</dbReference>
<proteinExistence type="predicted"/>
<organism evidence="5 6">
    <name type="scientific">Thalassiosira pseudonana</name>
    <name type="common">Marine diatom</name>
    <name type="synonym">Cyclotella nana</name>
    <dbReference type="NCBI Taxonomy" id="35128"/>
    <lineage>
        <taxon>Eukaryota</taxon>
        <taxon>Sar</taxon>
        <taxon>Stramenopiles</taxon>
        <taxon>Ochrophyta</taxon>
        <taxon>Bacillariophyta</taxon>
        <taxon>Coscinodiscophyceae</taxon>
        <taxon>Thalassiosirophycidae</taxon>
        <taxon>Thalassiosirales</taxon>
        <taxon>Thalassiosiraceae</taxon>
        <taxon>Thalassiosira</taxon>
    </lineage>
</organism>
<dbReference type="PaxDb" id="35128-Thaps262400"/>
<reference evidence="5 6" key="2">
    <citation type="journal article" date="2008" name="Nature">
        <title>The Phaeodactylum genome reveals the evolutionary history of diatom genomes.</title>
        <authorList>
            <person name="Bowler C."/>
            <person name="Allen A.E."/>
            <person name="Badger J.H."/>
            <person name="Grimwood J."/>
            <person name="Jabbari K."/>
            <person name="Kuo A."/>
            <person name="Maheswari U."/>
            <person name="Martens C."/>
            <person name="Maumus F."/>
            <person name="Otillar R.P."/>
            <person name="Rayko E."/>
            <person name="Salamov A."/>
            <person name="Vandepoele K."/>
            <person name="Beszteri B."/>
            <person name="Gruber A."/>
            <person name="Heijde M."/>
            <person name="Katinka M."/>
            <person name="Mock T."/>
            <person name="Valentin K."/>
            <person name="Verret F."/>
            <person name="Berges J.A."/>
            <person name="Brownlee C."/>
            <person name="Cadoret J.P."/>
            <person name="Chiovitti A."/>
            <person name="Choi C.J."/>
            <person name="Coesel S."/>
            <person name="De Martino A."/>
            <person name="Detter J.C."/>
            <person name="Durkin C."/>
            <person name="Falciatore A."/>
            <person name="Fournet J."/>
            <person name="Haruta M."/>
            <person name="Huysman M.J."/>
            <person name="Jenkins B.D."/>
            <person name="Jiroutova K."/>
            <person name="Jorgensen R.E."/>
            <person name="Joubert Y."/>
            <person name="Kaplan A."/>
            <person name="Kroger N."/>
            <person name="Kroth P.G."/>
            <person name="La Roche J."/>
            <person name="Lindquist E."/>
            <person name="Lommer M."/>
            <person name="Martin-Jezequel V."/>
            <person name="Lopez P.J."/>
            <person name="Lucas S."/>
            <person name="Mangogna M."/>
            <person name="McGinnis K."/>
            <person name="Medlin L.K."/>
            <person name="Montsant A."/>
            <person name="Oudot-Le Secq M.P."/>
            <person name="Napoli C."/>
            <person name="Obornik M."/>
            <person name="Parker M.S."/>
            <person name="Petit J.L."/>
            <person name="Porcel B.M."/>
            <person name="Poulsen N."/>
            <person name="Robison M."/>
            <person name="Rychlewski L."/>
            <person name="Rynearson T.A."/>
            <person name="Schmutz J."/>
            <person name="Shapiro H."/>
            <person name="Siaut M."/>
            <person name="Stanley M."/>
            <person name="Sussman M.R."/>
            <person name="Taylor A.R."/>
            <person name="Vardi A."/>
            <person name="von Dassow P."/>
            <person name="Vyverman W."/>
            <person name="Willis A."/>
            <person name="Wyrwicz L.S."/>
            <person name="Rokhsar D.S."/>
            <person name="Weissenbach J."/>
            <person name="Armbrust E.V."/>
            <person name="Green B.R."/>
            <person name="Van de Peer Y."/>
            <person name="Grigoriev I.V."/>
        </authorList>
    </citation>
    <scope>NUCLEOTIDE SEQUENCE [LARGE SCALE GENOMIC DNA]</scope>
    <source>
        <strain evidence="5 6">CCMP1335</strain>
    </source>
</reference>
<dbReference type="KEGG" id="tps:THAPSDRAFT_262400"/>
<gene>
    <name evidence="5" type="ORF">THAPSDRAFT_262400</name>
</gene>
<dbReference type="eggNOG" id="KOG0504">
    <property type="taxonomic scope" value="Eukaryota"/>
</dbReference>
<dbReference type="RefSeq" id="XP_002290527.1">
    <property type="nucleotide sequence ID" value="XM_002290491.1"/>
</dbReference>
<dbReference type="EMBL" id="CM000642">
    <property type="protein sequence ID" value="EED92279.1"/>
    <property type="molecule type" value="Genomic_DNA"/>
</dbReference>
<keyword evidence="2 3" id="KW-0040">ANK repeat</keyword>
<evidence type="ECO:0000256" key="1">
    <source>
        <dbReference type="ARBA" id="ARBA00022737"/>
    </source>
</evidence>
<evidence type="ECO:0000313" key="6">
    <source>
        <dbReference type="Proteomes" id="UP000001449"/>
    </source>
</evidence>
<accession>B8C1U3</accession>
<evidence type="ECO:0000256" key="4">
    <source>
        <dbReference type="SAM" id="MobiDB-lite"/>
    </source>
</evidence>
<dbReference type="SMART" id="SM00248">
    <property type="entry name" value="ANK"/>
    <property type="match status" value="5"/>
</dbReference>
<dbReference type="STRING" id="35128.B8C1U3"/>